<keyword evidence="1" id="KW-1133">Transmembrane helix</keyword>
<reference evidence="3" key="1">
    <citation type="submission" date="2022-11" db="UniProtKB">
        <authorList>
            <consortium name="WormBaseParasite"/>
        </authorList>
    </citation>
    <scope>IDENTIFICATION</scope>
</reference>
<dbReference type="AlphaFoldDB" id="A0A915PD04"/>
<accession>A0A915PD04</accession>
<sequence length="142" mass="15998">MDVFFSYDSSTELVGTGFQAEFRAIKSDLEEPYYGLMLVLLVIVVGSLHKTITLEVIFVQFSFPSTCDTSMIHFKYFSYTINCLCSSSKPILCQCIRFRTFSACNRSIEIDGNVTDGVSLASGRITSPNYPYYPYLAQLVDK</sequence>
<proteinExistence type="predicted"/>
<protein>
    <submittedName>
        <fullName evidence="3">CUB domain-containing protein</fullName>
    </submittedName>
</protein>
<dbReference type="Proteomes" id="UP000887560">
    <property type="component" value="Unplaced"/>
</dbReference>
<organism evidence="2 3">
    <name type="scientific">Meloidogyne floridensis</name>
    <dbReference type="NCBI Taxonomy" id="298350"/>
    <lineage>
        <taxon>Eukaryota</taxon>
        <taxon>Metazoa</taxon>
        <taxon>Ecdysozoa</taxon>
        <taxon>Nematoda</taxon>
        <taxon>Chromadorea</taxon>
        <taxon>Rhabditida</taxon>
        <taxon>Tylenchina</taxon>
        <taxon>Tylenchomorpha</taxon>
        <taxon>Tylenchoidea</taxon>
        <taxon>Meloidogynidae</taxon>
        <taxon>Meloidogyninae</taxon>
        <taxon>Meloidogyne</taxon>
    </lineage>
</organism>
<keyword evidence="1" id="KW-0472">Membrane</keyword>
<name>A0A915PD04_9BILA</name>
<evidence type="ECO:0000313" key="3">
    <source>
        <dbReference type="WBParaSite" id="scf7180000424123.g12362"/>
    </source>
</evidence>
<dbReference type="WBParaSite" id="scf7180000424123.g12362">
    <property type="protein sequence ID" value="scf7180000424123.g12362"/>
    <property type="gene ID" value="scf7180000424123.g12362"/>
</dbReference>
<keyword evidence="1" id="KW-0812">Transmembrane</keyword>
<feature type="transmembrane region" description="Helical" evidence="1">
    <location>
        <begin position="33"/>
        <end position="52"/>
    </location>
</feature>
<evidence type="ECO:0000313" key="2">
    <source>
        <dbReference type="Proteomes" id="UP000887560"/>
    </source>
</evidence>
<evidence type="ECO:0000256" key="1">
    <source>
        <dbReference type="SAM" id="Phobius"/>
    </source>
</evidence>
<keyword evidence="2" id="KW-1185">Reference proteome</keyword>